<dbReference type="InterPro" id="IPR043128">
    <property type="entry name" value="Rev_trsase/Diguanyl_cyclase"/>
</dbReference>
<organism evidence="5 6">
    <name type="scientific">Ktedonospora formicarum</name>
    <dbReference type="NCBI Taxonomy" id="2778364"/>
    <lineage>
        <taxon>Bacteria</taxon>
        <taxon>Bacillati</taxon>
        <taxon>Chloroflexota</taxon>
        <taxon>Ktedonobacteria</taxon>
        <taxon>Ktedonobacterales</taxon>
        <taxon>Ktedonobacteraceae</taxon>
        <taxon>Ktedonospora</taxon>
    </lineage>
</organism>
<feature type="transmembrane region" description="Helical" evidence="2">
    <location>
        <begin position="202"/>
        <end position="224"/>
    </location>
</feature>
<feature type="coiled-coil region" evidence="1">
    <location>
        <begin position="268"/>
        <end position="299"/>
    </location>
</feature>
<dbReference type="PROSITE" id="PS50887">
    <property type="entry name" value="GGDEF"/>
    <property type="match status" value="1"/>
</dbReference>
<dbReference type="Gene3D" id="1.20.1740.10">
    <property type="entry name" value="Amino acid/polyamine transporter I"/>
    <property type="match status" value="1"/>
</dbReference>
<feature type="transmembrane region" description="Helical" evidence="2">
    <location>
        <begin position="115"/>
        <end position="136"/>
    </location>
</feature>
<dbReference type="PROSITE" id="PS51832">
    <property type="entry name" value="HD_GYP"/>
    <property type="match status" value="1"/>
</dbReference>
<dbReference type="Gene3D" id="3.30.70.270">
    <property type="match status" value="1"/>
</dbReference>
<dbReference type="NCBIfam" id="TIGR00254">
    <property type="entry name" value="GGDEF"/>
    <property type="match status" value="1"/>
</dbReference>
<name>A0A8J3IDF8_9CHLR</name>
<comment type="caution">
    <text evidence="5">The sequence shown here is derived from an EMBL/GenBank/DDBJ whole genome shotgun (WGS) entry which is preliminary data.</text>
</comment>
<dbReference type="Pfam" id="PF00990">
    <property type="entry name" value="GGDEF"/>
    <property type="match status" value="1"/>
</dbReference>
<dbReference type="Gene3D" id="1.10.3210.10">
    <property type="entry name" value="Hypothetical protein af1432"/>
    <property type="match status" value="1"/>
</dbReference>
<sequence>MHEAKERNVQKTQRLGNFIWWSYGLVFGLYLFATLGTTLIISQPDKLVPAQTSLLTIRSSFGIVTYYAVLLLVLVFFIAKGILFVILSSRLLFISGKEGILPAKLTYINRHGTPIVSILVQTVVCATFIFILYMLLTGITNFNPITTQQGVPFYLLLRAISSILWILAIILFLAMNIRYVLRVRHKSRISQRGVQIPGRESTWILGLSTLGIVTLLIGMQQTIAHSWIPGAFSNEHWSLTIITCTLVAIVVGWLCAEIPRKQALLTTLRKVNTREQLLRNQLEEAYNEQQILVEQQQELLIAVEQLYRENALAAVTDPITALPNHRAIISALDEALQETSEKQESMGLLFVDLDRFKQVNDSWGHPAGDAVLHEVGARLKKAIGPSNFVGRYGGEEFAIILRKCDVTLAIEIAEKMRLSIMEKPYLWYAEDTSTPVELTITASIGISLTPYHGETREALLEQADRAMYRAKQSGRNRVCIVMAEEHTRQILTVRGLGSFSSEEICTARALLAAMQAYDQETYEHAQRMVSLSEATARRLKCGSEEIHNVRLAAMFHDIGKIGVPNSILHKPGPLTPCEWEVIRRHPDTGRRILARAGGPFAIVAYIIGAHHERWDGDGYPGGLAGEQIPLSARILSVVDAYDTMVSGRVYREAISDEEARQELRRCAGSQFDVNVVEAFLQSLDHLEETSHEPFISQQAS</sequence>
<dbReference type="SMART" id="SM00471">
    <property type="entry name" value="HDc"/>
    <property type="match status" value="1"/>
</dbReference>
<evidence type="ECO:0000313" key="6">
    <source>
        <dbReference type="Proteomes" id="UP000612362"/>
    </source>
</evidence>
<dbReference type="PANTHER" id="PTHR45228:SF4">
    <property type="entry name" value="LIPOPROTEIN"/>
    <property type="match status" value="1"/>
</dbReference>
<keyword evidence="1" id="KW-0175">Coiled coil</keyword>
<feature type="transmembrane region" description="Helical" evidence="2">
    <location>
        <begin position="61"/>
        <end position="94"/>
    </location>
</feature>
<evidence type="ECO:0000256" key="2">
    <source>
        <dbReference type="SAM" id="Phobius"/>
    </source>
</evidence>
<dbReference type="InterPro" id="IPR029787">
    <property type="entry name" value="Nucleotide_cyclase"/>
</dbReference>
<feature type="transmembrane region" description="Helical" evidence="2">
    <location>
        <begin position="236"/>
        <end position="256"/>
    </location>
</feature>
<keyword evidence="2" id="KW-0812">Transmembrane</keyword>
<feature type="domain" description="GGDEF" evidence="3">
    <location>
        <begin position="344"/>
        <end position="483"/>
    </location>
</feature>
<dbReference type="InterPro" id="IPR037522">
    <property type="entry name" value="HD_GYP_dom"/>
</dbReference>
<evidence type="ECO:0000259" key="4">
    <source>
        <dbReference type="PROSITE" id="PS51832"/>
    </source>
</evidence>
<dbReference type="InterPro" id="IPR003607">
    <property type="entry name" value="HD/PDEase_dom"/>
</dbReference>
<dbReference type="Pfam" id="PF13487">
    <property type="entry name" value="HD_5"/>
    <property type="match status" value="1"/>
</dbReference>
<reference evidence="5" key="1">
    <citation type="submission" date="2020-10" db="EMBL/GenBank/DDBJ databases">
        <title>Taxonomic study of unclassified bacteria belonging to the class Ktedonobacteria.</title>
        <authorList>
            <person name="Yabe S."/>
            <person name="Wang C.M."/>
            <person name="Zheng Y."/>
            <person name="Sakai Y."/>
            <person name="Cavaletti L."/>
            <person name="Monciardini P."/>
            <person name="Donadio S."/>
        </authorList>
    </citation>
    <scope>NUCLEOTIDE SEQUENCE</scope>
    <source>
        <strain evidence="5">SOSP1-1</strain>
    </source>
</reference>
<dbReference type="InterPro" id="IPR000160">
    <property type="entry name" value="GGDEF_dom"/>
</dbReference>
<accession>A0A8J3IDF8</accession>
<dbReference type="Proteomes" id="UP000612362">
    <property type="component" value="Unassembled WGS sequence"/>
</dbReference>
<dbReference type="AlphaFoldDB" id="A0A8J3IDF8"/>
<dbReference type="EMBL" id="BNJF01000007">
    <property type="protein sequence ID" value="GHO50238.1"/>
    <property type="molecule type" value="Genomic_DNA"/>
</dbReference>
<evidence type="ECO:0000313" key="5">
    <source>
        <dbReference type="EMBL" id="GHO50238.1"/>
    </source>
</evidence>
<keyword evidence="2" id="KW-1133">Transmembrane helix</keyword>
<dbReference type="SMART" id="SM00267">
    <property type="entry name" value="GGDEF"/>
    <property type="match status" value="1"/>
</dbReference>
<feature type="domain" description="HD-GYP" evidence="4">
    <location>
        <begin position="499"/>
        <end position="695"/>
    </location>
</feature>
<dbReference type="SUPFAM" id="SSF55073">
    <property type="entry name" value="Nucleotide cyclase"/>
    <property type="match status" value="1"/>
</dbReference>
<dbReference type="CDD" id="cd01949">
    <property type="entry name" value="GGDEF"/>
    <property type="match status" value="1"/>
</dbReference>
<dbReference type="CDD" id="cd00077">
    <property type="entry name" value="HDc"/>
    <property type="match status" value="1"/>
</dbReference>
<evidence type="ECO:0008006" key="7">
    <source>
        <dbReference type="Google" id="ProtNLM"/>
    </source>
</evidence>
<proteinExistence type="predicted"/>
<feature type="transmembrane region" description="Helical" evidence="2">
    <location>
        <begin position="20"/>
        <end position="41"/>
    </location>
</feature>
<dbReference type="SUPFAM" id="SSF109604">
    <property type="entry name" value="HD-domain/PDEase-like"/>
    <property type="match status" value="1"/>
</dbReference>
<dbReference type="PANTHER" id="PTHR45228">
    <property type="entry name" value="CYCLIC DI-GMP PHOSPHODIESTERASE TM_0186-RELATED"/>
    <property type="match status" value="1"/>
</dbReference>
<gene>
    <name evidence="5" type="ORF">KSX_84010</name>
</gene>
<evidence type="ECO:0000256" key="1">
    <source>
        <dbReference type="SAM" id="Coils"/>
    </source>
</evidence>
<protein>
    <recommendedName>
        <fullName evidence="7">Diguanylate cyclase</fullName>
    </recommendedName>
</protein>
<dbReference type="FunFam" id="3.30.70.270:FF:000001">
    <property type="entry name" value="Diguanylate cyclase domain protein"/>
    <property type="match status" value="1"/>
</dbReference>
<keyword evidence="2" id="KW-0472">Membrane</keyword>
<feature type="transmembrane region" description="Helical" evidence="2">
    <location>
        <begin position="156"/>
        <end position="181"/>
    </location>
</feature>
<keyword evidence="6" id="KW-1185">Reference proteome</keyword>
<evidence type="ECO:0000259" key="3">
    <source>
        <dbReference type="PROSITE" id="PS50887"/>
    </source>
</evidence>
<dbReference type="InterPro" id="IPR052020">
    <property type="entry name" value="Cyclic_di-GMP/3'3'-cGAMP_PDE"/>
</dbReference>